<keyword evidence="3" id="KW-1185">Reference proteome</keyword>
<sequence>MKKFLSIVMIFALLGVLAACGSKEASTSTEQEPKASAKESEKPKEKEVSAEEKLALEYINVYNNGKDVEAKNKFVEEKVHSDTKQLFSLGAQSTNKSKAIENPKTEGSKDYEHGGKKGKLVLVKGKKPDGKDTELIVHIVDGKVGYVYGPDGKEEKTKNAYAELRKKFN</sequence>
<reference evidence="2 3" key="1">
    <citation type="journal article" date="2015" name="Genome Announc.">
        <title>Genome Sequences of Six Paenibacillus larvae Siphoviridae Phages.</title>
        <authorList>
            <person name="Carson S."/>
            <person name="Bruff E."/>
            <person name="DeFoor W."/>
            <person name="Dums J."/>
            <person name="Groth A."/>
            <person name="Hatfield T."/>
            <person name="Iyer A."/>
            <person name="Joshi K."/>
            <person name="McAdams S."/>
            <person name="Miles D."/>
            <person name="Miller D."/>
            <person name="Oufkir A."/>
            <person name="Raynor B."/>
            <person name="Riley S."/>
            <person name="Roland S."/>
            <person name="Rozier H."/>
            <person name="Talley S."/>
            <person name="Miller E.S."/>
        </authorList>
    </citation>
    <scope>NUCLEOTIDE SEQUENCE [LARGE SCALE GENOMIC DNA]</scope>
</reference>
<name>A0A0C5AER4_9CAUD</name>
<feature type="compositionally biased region" description="Basic and acidic residues" evidence="1">
    <location>
        <begin position="98"/>
        <end position="115"/>
    </location>
</feature>
<evidence type="ECO:0000256" key="1">
    <source>
        <dbReference type="SAM" id="MobiDB-lite"/>
    </source>
</evidence>
<dbReference type="PROSITE" id="PS51257">
    <property type="entry name" value="PROKAR_LIPOPROTEIN"/>
    <property type="match status" value="1"/>
</dbReference>
<feature type="compositionally biased region" description="Polar residues" evidence="1">
    <location>
        <begin position="86"/>
        <end position="97"/>
    </location>
</feature>
<accession>A0A0C5AER4</accession>
<gene>
    <name evidence="2" type="ORF">LILY_40</name>
</gene>
<proteinExistence type="predicted"/>
<dbReference type="GeneID" id="26629218"/>
<protein>
    <recommendedName>
        <fullName evidence="4">Lipoprotein</fullName>
    </recommendedName>
</protein>
<dbReference type="Proteomes" id="UP000032129">
    <property type="component" value="Segment"/>
</dbReference>
<feature type="region of interest" description="Disordered" evidence="1">
    <location>
        <begin position="24"/>
        <end position="49"/>
    </location>
</feature>
<organism evidence="2 3">
    <name type="scientific">Bacteriophage Lily</name>
    <dbReference type="NCBI Taxonomy" id="1589751"/>
    <lineage>
        <taxon>Viruses</taxon>
        <taxon>Duplodnaviria</taxon>
        <taxon>Heunggongvirae</taxon>
        <taxon>Uroviricota</taxon>
        <taxon>Caudoviricetes</taxon>
        <taxon>Lilyvirus</taxon>
        <taxon>Lilyvirus lily</taxon>
    </lineage>
</organism>
<dbReference type="KEGG" id="vg:26629218"/>
<feature type="compositionally biased region" description="Basic and acidic residues" evidence="1">
    <location>
        <begin position="31"/>
        <end position="49"/>
    </location>
</feature>
<evidence type="ECO:0008006" key="4">
    <source>
        <dbReference type="Google" id="ProtNLM"/>
    </source>
</evidence>
<evidence type="ECO:0000313" key="2">
    <source>
        <dbReference type="EMBL" id="AJK27764.1"/>
    </source>
</evidence>
<dbReference type="RefSeq" id="YP_009202246.1">
    <property type="nucleotide sequence ID" value="NC_028841.1"/>
</dbReference>
<dbReference type="EMBL" id="KP296792">
    <property type="protein sequence ID" value="AJK27764.1"/>
    <property type="molecule type" value="Genomic_DNA"/>
</dbReference>
<evidence type="ECO:0000313" key="3">
    <source>
        <dbReference type="Proteomes" id="UP000032129"/>
    </source>
</evidence>
<feature type="region of interest" description="Disordered" evidence="1">
    <location>
        <begin position="86"/>
        <end position="115"/>
    </location>
</feature>